<organism evidence="2 3">
    <name type="scientific">Lojkania enalia</name>
    <dbReference type="NCBI Taxonomy" id="147567"/>
    <lineage>
        <taxon>Eukaryota</taxon>
        <taxon>Fungi</taxon>
        <taxon>Dikarya</taxon>
        <taxon>Ascomycota</taxon>
        <taxon>Pezizomycotina</taxon>
        <taxon>Dothideomycetes</taxon>
        <taxon>Pleosporomycetidae</taxon>
        <taxon>Pleosporales</taxon>
        <taxon>Pleosporales incertae sedis</taxon>
        <taxon>Lojkania</taxon>
    </lineage>
</organism>
<dbReference type="Proteomes" id="UP000800093">
    <property type="component" value="Unassembled WGS sequence"/>
</dbReference>
<feature type="compositionally biased region" description="Low complexity" evidence="1">
    <location>
        <begin position="37"/>
        <end position="49"/>
    </location>
</feature>
<feature type="compositionally biased region" description="Pro residues" evidence="1">
    <location>
        <begin position="21"/>
        <end position="36"/>
    </location>
</feature>
<dbReference type="OrthoDB" id="3801046at2759"/>
<gene>
    <name evidence="2" type="ORF">CC78DRAFT_585900</name>
</gene>
<feature type="region of interest" description="Disordered" evidence="1">
    <location>
        <begin position="1"/>
        <end position="50"/>
    </location>
</feature>
<proteinExistence type="predicted"/>
<protein>
    <submittedName>
        <fullName evidence="2">Uncharacterized protein</fullName>
    </submittedName>
</protein>
<name>A0A9P4K4V7_9PLEO</name>
<keyword evidence="3" id="KW-1185">Reference proteome</keyword>
<accession>A0A9P4K4V7</accession>
<feature type="region of interest" description="Disordered" evidence="1">
    <location>
        <begin position="63"/>
        <end position="108"/>
    </location>
</feature>
<feature type="compositionally biased region" description="Basic and acidic residues" evidence="1">
    <location>
        <begin position="156"/>
        <end position="167"/>
    </location>
</feature>
<feature type="region of interest" description="Disordered" evidence="1">
    <location>
        <begin position="145"/>
        <end position="167"/>
    </location>
</feature>
<feature type="compositionally biased region" description="Low complexity" evidence="1">
    <location>
        <begin position="87"/>
        <end position="106"/>
    </location>
</feature>
<evidence type="ECO:0000313" key="2">
    <source>
        <dbReference type="EMBL" id="KAF2259519.1"/>
    </source>
</evidence>
<reference evidence="3" key="1">
    <citation type="journal article" date="2020" name="Stud. Mycol.">
        <title>101 Dothideomycetes genomes: A test case for predicting lifestyles and emergence of pathogens.</title>
        <authorList>
            <person name="Haridas S."/>
            <person name="Albert R."/>
            <person name="Binder M."/>
            <person name="Bloem J."/>
            <person name="LaButti K."/>
            <person name="Salamov A."/>
            <person name="Andreopoulos B."/>
            <person name="Baker S."/>
            <person name="Barry K."/>
            <person name="Bills G."/>
            <person name="Bluhm B."/>
            <person name="Cannon C."/>
            <person name="Castanera R."/>
            <person name="Culley D."/>
            <person name="Daum C."/>
            <person name="Ezra D."/>
            <person name="Gonzalez J."/>
            <person name="Henrissat B."/>
            <person name="Kuo A."/>
            <person name="Liang C."/>
            <person name="Lipzen A."/>
            <person name="Lutzoni F."/>
            <person name="Magnuson J."/>
            <person name="Mondo S."/>
            <person name="Nolan M."/>
            <person name="Ohm R."/>
            <person name="Pangilinan J."/>
            <person name="Park H.-J."/>
            <person name="Ramirez L."/>
            <person name="Alfaro M."/>
            <person name="Sun H."/>
            <person name="Tritt A."/>
            <person name="Yoshinaga Y."/>
            <person name="Zwiers L.-H."/>
            <person name="Turgeon B."/>
            <person name="Goodwin S."/>
            <person name="Spatafora J."/>
            <person name="Crous P."/>
            <person name="Grigoriev I."/>
        </authorList>
    </citation>
    <scope>NUCLEOTIDE SEQUENCE [LARGE SCALE GENOMIC DNA]</scope>
    <source>
        <strain evidence="3">CBS 304.66</strain>
    </source>
</reference>
<sequence length="167" mass="17196">MENRFQTLKGGSFHTTLLTPPTSPCPPATTPTPPASPSGASSLSLSSPTQDYPLRCQECSSITDPTHSPCSSHSSLSFGRACTSSQSPVSGRTSSLSSVSSVSSSSDDATTLPLALLPIIHLYASGQIYGKYDLGRGRRGAISGPSSGYCNGQYDGRGRHGRGDGIA</sequence>
<feature type="compositionally biased region" description="Low complexity" evidence="1">
    <location>
        <begin position="68"/>
        <end position="77"/>
    </location>
</feature>
<dbReference type="EMBL" id="ML986707">
    <property type="protein sequence ID" value="KAF2259519.1"/>
    <property type="molecule type" value="Genomic_DNA"/>
</dbReference>
<evidence type="ECO:0000256" key="1">
    <source>
        <dbReference type="SAM" id="MobiDB-lite"/>
    </source>
</evidence>
<evidence type="ECO:0000313" key="3">
    <source>
        <dbReference type="Proteomes" id="UP000800093"/>
    </source>
</evidence>
<comment type="caution">
    <text evidence="2">The sequence shown here is derived from an EMBL/GenBank/DDBJ whole genome shotgun (WGS) entry which is preliminary data.</text>
</comment>
<dbReference type="AlphaFoldDB" id="A0A9P4K4V7"/>